<comment type="caution">
    <text evidence="1">The sequence shown here is derived from an EMBL/GenBank/DDBJ whole genome shotgun (WGS) entry which is preliminary data.</text>
</comment>
<evidence type="ECO:0000313" key="1">
    <source>
        <dbReference type="EMBL" id="TDR34019.1"/>
    </source>
</evidence>
<accession>A0A4R6YDQ2</accession>
<gene>
    <name evidence="1" type="ORF">DES43_11751</name>
</gene>
<proteinExistence type="predicted"/>
<name>A0A4R6YDQ2_9HYPH</name>
<evidence type="ECO:0000313" key="2">
    <source>
        <dbReference type="Proteomes" id="UP000294958"/>
    </source>
</evidence>
<keyword evidence="2" id="KW-1185">Reference proteome</keyword>
<dbReference type="AlphaFoldDB" id="A0A4R6YDQ2"/>
<organism evidence="1 2">
    <name type="scientific">Aquamicrobium defluvii</name>
    <dbReference type="NCBI Taxonomy" id="69279"/>
    <lineage>
        <taxon>Bacteria</taxon>
        <taxon>Pseudomonadati</taxon>
        <taxon>Pseudomonadota</taxon>
        <taxon>Alphaproteobacteria</taxon>
        <taxon>Hyphomicrobiales</taxon>
        <taxon>Phyllobacteriaceae</taxon>
        <taxon>Aquamicrobium</taxon>
    </lineage>
</organism>
<reference evidence="1 2" key="1">
    <citation type="submission" date="2019-03" db="EMBL/GenBank/DDBJ databases">
        <title>Genomic Encyclopedia of Type Strains, Phase IV (KMG-IV): sequencing the most valuable type-strain genomes for metagenomic binning, comparative biology and taxonomic classification.</title>
        <authorList>
            <person name="Goeker M."/>
        </authorList>
    </citation>
    <scope>NUCLEOTIDE SEQUENCE [LARGE SCALE GENOMIC DNA]</scope>
    <source>
        <strain evidence="1 2">DSM 11603</strain>
    </source>
</reference>
<dbReference type="InterPro" id="IPR042303">
    <property type="entry name" value="Malonyl_CoA_deC_C_sf"/>
</dbReference>
<dbReference type="EMBL" id="SNZF01000017">
    <property type="protein sequence ID" value="TDR34019.1"/>
    <property type="molecule type" value="Genomic_DNA"/>
</dbReference>
<dbReference type="Gene3D" id="3.40.630.150">
    <property type="entry name" value="Malonyl-CoA decarboxylase, catalytic domain"/>
    <property type="match status" value="1"/>
</dbReference>
<dbReference type="Proteomes" id="UP000294958">
    <property type="component" value="Unassembled WGS sequence"/>
</dbReference>
<protein>
    <submittedName>
        <fullName evidence="1">Uncharacterized protein</fullName>
    </submittedName>
</protein>
<sequence>MVNYLHKLDDMEHNHEAYAERGEVAASPEARKWVAAVPSRKALPKPQEN</sequence>